<name>A0ABV2QP28_9MICO</name>
<dbReference type="RefSeq" id="WP_354024962.1">
    <property type="nucleotide sequence ID" value="NZ_JBEPSJ010000002.1"/>
</dbReference>
<dbReference type="Proteomes" id="UP001549257">
    <property type="component" value="Unassembled WGS sequence"/>
</dbReference>
<sequence length="318" mass="35548">MMDASDNLVYARDLDELVDSRRDHARAAAAGSEHRVSLGVYIPTETWEAGTDLERYLLRVRGISETRQSDPVFSFWSAAAVHGLPILGTWPTDVHVTVGRARGGRSSGQLVRHVTPLRPDDVVVRDGIRVTSVARTVVDIATTRDIRSSIVTADRAIHVDRRGEVPPMTTRAELLDVYNSRMPFHGSSRARRVLASAVEQSDSPLESVSRFNMEAIGCPRPVLQQRFDDYKGLIGFSEFYWPEYRLVGEADGRAKYLSPQYSGGRSLEQILLDEKDRADRLRALGLGVTRWGWEIGSRAEALRRHLVAAGLPMGSRWR</sequence>
<keyword evidence="2" id="KW-1185">Reference proteome</keyword>
<evidence type="ECO:0000313" key="1">
    <source>
        <dbReference type="EMBL" id="MET4582804.1"/>
    </source>
</evidence>
<organism evidence="1 2">
    <name type="scientific">Conyzicola nivalis</name>
    <dbReference type="NCBI Taxonomy" id="1477021"/>
    <lineage>
        <taxon>Bacteria</taxon>
        <taxon>Bacillati</taxon>
        <taxon>Actinomycetota</taxon>
        <taxon>Actinomycetes</taxon>
        <taxon>Micrococcales</taxon>
        <taxon>Microbacteriaceae</taxon>
        <taxon>Conyzicola</taxon>
    </lineage>
</organism>
<evidence type="ECO:0000313" key="2">
    <source>
        <dbReference type="Proteomes" id="UP001549257"/>
    </source>
</evidence>
<gene>
    <name evidence="1" type="ORF">ABIE21_002314</name>
</gene>
<protein>
    <recommendedName>
        <fullName evidence="3">Transcriptional regulator, AbiEi antitoxin, Type IV TA system</fullName>
    </recommendedName>
</protein>
<comment type="caution">
    <text evidence="1">The sequence shown here is derived from an EMBL/GenBank/DDBJ whole genome shotgun (WGS) entry which is preliminary data.</text>
</comment>
<dbReference type="EMBL" id="JBEPSJ010000002">
    <property type="protein sequence ID" value="MET4582804.1"/>
    <property type="molecule type" value="Genomic_DNA"/>
</dbReference>
<accession>A0ABV2QP28</accession>
<reference evidence="1 2" key="1">
    <citation type="submission" date="2024-06" db="EMBL/GenBank/DDBJ databases">
        <title>Sorghum-associated microbial communities from plants grown in Nebraska, USA.</title>
        <authorList>
            <person name="Schachtman D."/>
        </authorList>
    </citation>
    <scope>NUCLEOTIDE SEQUENCE [LARGE SCALE GENOMIC DNA]</scope>
    <source>
        <strain evidence="1 2">2857</strain>
    </source>
</reference>
<proteinExistence type="predicted"/>
<evidence type="ECO:0008006" key="3">
    <source>
        <dbReference type="Google" id="ProtNLM"/>
    </source>
</evidence>